<evidence type="ECO:0000256" key="1">
    <source>
        <dbReference type="ARBA" id="ARBA00022679"/>
    </source>
</evidence>
<dbReference type="GO" id="GO:0016758">
    <property type="term" value="F:hexosyltransferase activity"/>
    <property type="evidence" value="ECO:0007669"/>
    <property type="project" value="UniProtKB-ARBA"/>
</dbReference>
<dbReference type="AlphaFoldDB" id="A0A9W4RM71"/>
<proteinExistence type="predicted"/>
<evidence type="ECO:0000313" key="4">
    <source>
        <dbReference type="Proteomes" id="UP001152533"/>
    </source>
</evidence>
<dbReference type="InterPro" id="IPR010610">
    <property type="entry name" value="EryCIII-like_C"/>
</dbReference>
<feature type="domain" description="Erythromycin biosynthesis protein CIII-like C-terminal" evidence="2">
    <location>
        <begin position="356"/>
        <end position="473"/>
    </location>
</feature>
<keyword evidence="4" id="KW-1185">Reference proteome</keyword>
<dbReference type="GO" id="GO:0008194">
    <property type="term" value="F:UDP-glycosyltransferase activity"/>
    <property type="evidence" value="ECO:0007669"/>
    <property type="project" value="InterPro"/>
</dbReference>
<comment type="caution">
    <text evidence="3">The sequence shown here is derived from an EMBL/GenBank/DDBJ whole genome shotgun (WGS) entry which is preliminary data.</text>
</comment>
<dbReference type="EMBL" id="CAMGZC010000129">
    <property type="protein sequence ID" value="CAI0643847.1"/>
    <property type="molecule type" value="Genomic_DNA"/>
</dbReference>
<sequence>MNATSPASSPEYFTTRCSCILARLIQLIQSDAMTVTETCDDVKGSRKPLLLMAAFPIDGHINPLFTIASHLVKVGYEVAFSSPSAYQSKIEETGAEYILAENPITESVFFNFRDASQFPPGPGRLAAQYKAIFMDMQPTRAKTIEEALVVLQARDPHRQIIVLEDVFNSGFTAFKYGRPLPGGVKRLPKSIGFGVSPILAESQDTGPLSLGLWPDSTESGRQRNKALYELVERGPMKLLYDAWHETLKQCGCKNIPDGKIWRSFYTAHDSVLQLCSPSLEYPVSDLPPCLQFVGVLPRKPLKPGFHFPSWWSEVEKRQENSYRYVIFVSQGTLNPLWSELIIPAVNAFADHPDVLVVATLGAVGAQLPAEVKIPANARIIDYLPYDAMLEYTDVFISNAGYGTLTHAVSNGVPVLLAGENEEKIEVTMRAVHAGVGLSLGTQTPTAEQVRRGVECILEDTKYKKAAMKLKLENSDLDALSAIEAKIREMTE</sequence>
<name>A0A9W4RM71_9PEZI</name>
<dbReference type="PANTHER" id="PTHR21015">
    <property type="entry name" value="UDP-N-ACETYLGLUCOSAMINE--N-ACETYLMURAMYL-(PENTAPEPTIDE) PYROPHOSPHORYL-UNDECAPRENOL N-ACETYLGLUCOSAMINE TRANSFERASE 1"/>
    <property type="match status" value="1"/>
</dbReference>
<protein>
    <recommendedName>
        <fullName evidence="2">Erythromycin biosynthesis protein CIII-like C-terminal domain-containing protein</fullName>
    </recommendedName>
</protein>
<dbReference type="InterPro" id="IPR002213">
    <property type="entry name" value="UDP_glucos_trans"/>
</dbReference>
<accession>A0A9W4RM71</accession>
<dbReference type="SUPFAM" id="SSF53756">
    <property type="entry name" value="UDP-Glycosyltransferase/glycogen phosphorylase"/>
    <property type="match status" value="1"/>
</dbReference>
<dbReference type="CDD" id="cd03784">
    <property type="entry name" value="GT1_Gtf-like"/>
    <property type="match status" value="1"/>
</dbReference>
<gene>
    <name evidence="3" type="ORF">CGXH109_LOCUS29430</name>
</gene>
<dbReference type="Gene3D" id="3.40.50.2000">
    <property type="entry name" value="Glycogen Phosphorylase B"/>
    <property type="match status" value="2"/>
</dbReference>
<dbReference type="Proteomes" id="UP001152533">
    <property type="component" value="Unassembled WGS sequence"/>
</dbReference>
<dbReference type="Pfam" id="PF06722">
    <property type="entry name" value="EryCIII-like_C"/>
    <property type="match status" value="1"/>
</dbReference>
<dbReference type="PANTHER" id="PTHR21015:SF22">
    <property type="entry name" value="GLYCOSYLTRANSFERASE"/>
    <property type="match status" value="1"/>
</dbReference>
<organism evidence="3 4">
    <name type="scientific">Colletotrichum noveboracense</name>
    <dbReference type="NCBI Taxonomy" id="2664923"/>
    <lineage>
        <taxon>Eukaryota</taxon>
        <taxon>Fungi</taxon>
        <taxon>Dikarya</taxon>
        <taxon>Ascomycota</taxon>
        <taxon>Pezizomycotina</taxon>
        <taxon>Sordariomycetes</taxon>
        <taxon>Hypocreomycetidae</taxon>
        <taxon>Glomerellales</taxon>
        <taxon>Glomerellaceae</taxon>
        <taxon>Colletotrichum</taxon>
        <taxon>Colletotrichum gloeosporioides species complex</taxon>
    </lineage>
</organism>
<keyword evidence="1" id="KW-0808">Transferase</keyword>
<reference evidence="3" key="1">
    <citation type="submission" date="2022-08" db="EMBL/GenBank/DDBJ databases">
        <authorList>
            <person name="Giroux E."/>
            <person name="Giroux E."/>
        </authorList>
    </citation>
    <scope>NUCLEOTIDE SEQUENCE</scope>
    <source>
        <strain evidence="3">H1091258</strain>
    </source>
</reference>
<evidence type="ECO:0000313" key="3">
    <source>
        <dbReference type="EMBL" id="CAI0643847.1"/>
    </source>
</evidence>
<evidence type="ECO:0000259" key="2">
    <source>
        <dbReference type="Pfam" id="PF06722"/>
    </source>
</evidence>